<dbReference type="EMBL" id="SMKU01000002">
    <property type="protein sequence ID" value="TDD97604.1"/>
    <property type="molecule type" value="Genomic_DNA"/>
</dbReference>
<comment type="caution">
    <text evidence="2">The sequence shown here is derived from an EMBL/GenBank/DDBJ whole genome shotgun (WGS) entry which is preliminary data.</text>
</comment>
<dbReference type="Proteomes" id="UP000294513">
    <property type="component" value="Unassembled WGS sequence"/>
</dbReference>
<name>A0A4R5CJN4_9ACTN</name>
<evidence type="ECO:0000256" key="1">
    <source>
        <dbReference type="SAM" id="MobiDB-lite"/>
    </source>
</evidence>
<accession>A0A4R5CJN4</accession>
<dbReference type="AlphaFoldDB" id="A0A4R5CJN4"/>
<gene>
    <name evidence="2" type="ORF">E1298_00815</name>
</gene>
<organism evidence="2 3">
    <name type="scientific">Actinomadura rubrisoli</name>
    <dbReference type="NCBI Taxonomy" id="2530368"/>
    <lineage>
        <taxon>Bacteria</taxon>
        <taxon>Bacillati</taxon>
        <taxon>Actinomycetota</taxon>
        <taxon>Actinomycetes</taxon>
        <taxon>Streptosporangiales</taxon>
        <taxon>Thermomonosporaceae</taxon>
        <taxon>Actinomadura</taxon>
    </lineage>
</organism>
<evidence type="ECO:0000313" key="2">
    <source>
        <dbReference type="EMBL" id="TDD97604.1"/>
    </source>
</evidence>
<protein>
    <submittedName>
        <fullName evidence="2">Uncharacterized protein</fullName>
    </submittedName>
</protein>
<feature type="compositionally biased region" description="Pro residues" evidence="1">
    <location>
        <begin position="1"/>
        <end position="12"/>
    </location>
</feature>
<evidence type="ECO:0000313" key="3">
    <source>
        <dbReference type="Proteomes" id="UP000294513"/>
    </source>
</evidence>
<dbReference type="RefSeq" id="WP_131888766.1">
    <property type="nucleotide sequence ID" value="NZ_SMKU01000002.1"/>
</dbReference>
<feature type="region of interest" description="Disordered" evidence="1">
    <location>
        <begin position="1"/>
        <end position="25"/>
    </location>
</feature>
<keyword evidence="3" id="KW-1185">Reference proteome</keyword>
<sequence>MPDVPSTPPLTPTLPEDVPTLQSRLPAHQQAGYDAVYAVIRSTPGDAWRNALIWRAVEAYRTAAEPKHDRWVREQVAAEDKRDRSDALNRVIAVIEGYECVPWDVPVPVSLFRKAVEGRR</sequence>
<reference evidence="2 3" key="1">
    <citation type="submission" date="2019-03" db="EMBL/GenBank/DDBJ databases">
        <title>Draft genome sequences of novel Actinobacteria.</title>
        <authorList>
            <person name="Sahin N."/>
            <person name="Ay H."/>
            <person name="Saygin H."/>
        </authorList>
    </citation>
    <scope>NUCLEOTIDE SEQUENCE [LARGE SCALE GENOMIC DNA]</scope>
    <source>
        <strain evidence="2 3">H3C3</strain>
    </source>
</reference>
<proteinExistence type="predicted"/>